<dbReference type="Gene3D" id="3.40.50.150">
    <property type="entry name" value="Vaccinia Virus protein VP39"/>
    <property type="match status" value="1"/>
</dbReference>
<dbReference type="RefSeq" id="WP_126758081.1">
    <property type="nucleotide sequence ID" value="NZ_PIPQ01000009.1"/>
</dbReference>
<evidence type="ECO:0008006" key="3">
    <source>
        <dbReference type="Google" id="ProtNLM"/>
    </source>
</evidence>
<name>A0A432WW36_9GAMM</name>
<keyword evidence="2" id="KW-1185">Reference proteome</keyword>
<evidence type="ECO:0000313" key="2">
    <source>
        <dbReference type="Proteomes" id="UP000286976"/>
    </source>
</evidence>
<protein>
    <recommendedName>
        <fullName evidence="3">SAM-dependent methyltransferase</fullName>
    </recommendedName>
</protein>
<organism evidence="1 2">
    <name type="scientific">Aliidiomarina taiwanensis</name>
    <dbReference type="NCBI Taxonomy" id="946228"/>
    <lineage>
        <taxon>Bacteria</taxon>
        <taxon>Pseudomonadati</taxon>
        <taxon>Pseudomonadota</taxon>
        <taxon>Gammaproteobacteria</taxon>
        <taxon>Alteromonadales</taxon>
        <taxon>Idiomarinaceae</taxon>
        <taxon>Aliidiomarina</taxon>
    </lineage>
</organism>
<dbReference type="EMBL" id="PIPQ01000009">
    <property type="protein sequence ID" value="RUO37984.1"/>
    <property type="molecule type" value="Genomic_DNA"/>
</dbReference>
<dbReference type="InterPro" id="IPR029063">
    <property type="entry name" value="SAM-dependent_MTases_sf"/>
</dbReference>
<comment type="caution">
    <text evidence="1">The sequence shown here is derived from an EMBL/GenBank/DDBJ whole genome shotgun (WGS) entry which is preliminary data.</text>
</comment>
<evidence type="ECO:0000313" key="1">
    <source>
        <dbReference type="EMBL" id="RUO37984.1"/>
    </source>
</evidence>
<gene>
    <name evidence="1" type="ORF">CWE15_10720</name>
</gene>
<dbReference type="SUPFAM" id="SSF53335">
    <property type="entry name" value="S-adenosyl-L-methionine-dependent methyltransferases"/>
    <property type="match status" value="1"/>
</dbReference>
<dbReference type="AlphaFoldDB" id="A0A432WW36"/>
<accession>A0A432WW36</accession>
<reference evidence="1 2" key="1">
    <citation type="journal article" date="2011" name="Front. Microbiol.">
        <title>Genomic signatures of strain selection and enhancement in Bacillus atrophaeus var. globigii, a historical biowarfare simulant.</title>
        <authorList>
            <person name="Gibbons H.S."/>
            <person name="Broomall S.M."/>
            <person name="McNew L.A."/>
            <person name="Daligault H."/>
            <person name="Chapman C."/>
            <person name="Bruce D."/>
            <person name="Karavis M."/>
            <person name="Krepps M."/>
            <person name="McGregor P.A."/>
            <person name="Hong C."/>
            <person name="Park K.H."/>
            <person name="Akmal A."/>
            <person name="Feldman A."/>
            <person name="Lin J.S."/>
            <person name="Chang W.E."/>
            <person name="Higgs B.W."/>
            <person name="Demirev P."/>
            <person name="Lindquist J."/>
            <person name="Liem A."/>
            <person name="Fochler E."/>
            <person name="Read T.D."/>
            <person name="Tapia R."/>
            <person name="Johnson S."/>
            <person name="Bishop-Lilly K.A."/>
            <person name="Detter C."/>
            <person name="Han C."/>
            <person name="Sozhamannan S."/>
            <person name="Rosenzweig C.N."/>
            <person name="Skowronski E.W."/>
        </authorList>
    </citation>
    <scope>NUCLEOTIDE SEQUENCE [LARGE SCALE GENOMIC DNA]</scope>
    <source>
        <strain evidence="1 2">AIT1</strain>
    </source>
</reference>
<dbReference type="Proteomes" id="UP000286976">
    <property type="component" value="Unassembled WGS sequence"/>
</dbReference>
<dbReference type="OrthoDB" id="5763385at2"/>
<proteinExistence type="predicted"/>
<sequence length="231" mass="25427">MTKPLTGEALEAILQESNIIALTGHIGVRLVVLENADYRLLVLNGSVQSVQDKHDPARIVLAHQVPLLQALAAVPKQGRVLELGLGGGSAMNHAQVHFPHLQWLCLEQYAAVVSLYFDHFCPNFLPVEQKIRTTSALSWLRENPQEQFDLVLCDLYDKIDMPLLEACAQAVLPGGQLNINWLPHMQNDALGDEALDSCPALSGWARATHPIAGFRNRVYQLTRPTETATAS</sequence>